<comment type="caution">
    <text evidence="1">The sequence shown here is derived from an EMBL/GenBank/DDBJ whole genome shotgun (WGS) entry which is preliminary data.</text>
</comment>
<dbReference type="RefSeq" id="WP_174881666.1">
    <property type="nucleotide sequence ID" value="NZ_CADEPK010000400.1"/>
</dbReference>
<name>A0ABT9Z2N8_9BACI</name>
<organism evidence="1 2">
    <name type="scientific">Metabacillus niabensis</name>
    <dbReference type="NCBI Taxonomy" id="324854"/>
    <lineage>
        <taxon>Bacteria</taxon>
        <taxon>Bacillati</taxon>
        <taxon>Bacillota</taxon>
        <taxon>Bacilli</taxon>
        <taxon>Bacillales</taxon>
        <taxon>Bacillaceae</taxon>
        <taxon>Metabacillus</taxon>
    </lineage>
</organism>
<sequence>MKRFLFLLIGLILLIYGCDQDAEINNENLGCSGENCKLVYDGSQYHTYDIKIKSLTGKIDSTDNEFQYRLPGNDLYVTSGNSIENNFKIMKNENERLHTVYEHKNNKEAIFPIAVIDDNYIFAVMEYTSEEQTFKGFFQLNEKDELEQIKTESNEKTEKIFGVGISSNNNIFLLLHDEDRQDLYKTNLSLSKFELVAKDVSQNLSTFSGDVCYLKTHKIFCGNKVLKELEEGSVFAWVLDEYILEVNDMGSYEVRDVNDQKLLHSGTEFIGFDISPSEVIIYSDSKMLVLGD</sequence>
<reference evidence="1 2" key="1">
    <citation type="submission" date="2023-07" db="EMBL/GenBank/DDBJ databases">
        <title>Genomic Encyclopedia of Type Strains, Phase IV (KMG-IV): sequencing the most valuable type-strain genomes for metagenomic binning, comparative biology and taxonomic classification.</title>
        <authorList>
            <person name="Goeker M."/>
        </authorList>
    </citation>
    <scope>NUCLEOTIDE SEQUENCE [LARGE SCALE GENOMIC DNA]</scope>
    <source>
        <strain evidence="1 2">DSM 17723</strain>
    </source>
</reference>
<gene>
    <name evidence="1" type="ORF">J2S02_002873</name>
</gene>
<protein>
    <recommendedName>
        <fullName evidence="3">Lipoprotein</fullName>
    </recommendedName>
</protein>
<dbReference type="EMBL" id="JAUSTZ010000005">
    <property type="protein sequence ID" value="MDQ0226528.1"/>
    <property type="molecule type" value="Genomic_DNA"/>
</dbReference>
<accession>A0ABT9Z2N8</accession>
<evidence type="ECO:0008006" key="3">
    <source>
        <dbReference type="Google" id="ProtNLM"/>
    </source>
</evidence>
<dbReference type="Proteomes" id="UP001232245">
    <property type="component" value="Unassembled WGS sequence"/>
</dbReference>
<evidence type="ECO:0000313" key="1">
    <source>
        <dbReference type="EMBL" id="MDQ0226528.1"/>
    </source>
</evidence>
<keyword evidence="2" id="KW-1185">Reference proteome</keyword>
<dbReference type="PROSITE" id="PS51257">
    <property type="entry name" value="PROKAR_LIPOPROTEIN"/>
    <property type="match status" value="1"/>
</dbReference>
<proteinExistence type="predicted"/>
<evidence type="ECO:0000313" key="2">
    <source>
        <dbReference type="Proteomes" id="UP001232245"/>
    </source>
</evidence>